<dbReference type="InterPro" id="IPR011990">
    <property type="entry name" value="TPR-like_helical_dom_sf"/>
</dbReference>
<evidence type="ECO:0000256" key="2">
    <source>
        <dbReference type="ARBA" id="ARBA00022803"/>
    </source>
</evidence>
<evidence type="ECO:0000313" key="4">
    <source>
        <dbReference type="Proteomes" id="UP000265520"/>
    </source>
</evidence>
<keyword evidence="4" id="KW-1185">Reference proteome</keyword>
<proteinExistence type="predicted"/>
<dbReference type="PANTHER" id="PTHR16193:SF0">
    <property type="entry name" value="TETRATRICOPEPTIDE REPEAT PROTEIN 27"/>
    <property type="match status" value="1"/>
</dbReference>
<dbReference type="InterPro" id="IPR044244">
    <property type="entry name" value="TTC27/Emw1"/>
</dbReference>
<sequence>EAIKEFEDLELWDNLIHCYSLLEKKATAVELIRKRLSERPNDPRLWYYFAHLAFGFLN</sequence>
<dbReference type="PANTHER" id="PTHR16193">
    <property type="entry name" value="TETRATRICOPEPTIDE REPEAT PROTEIN 27"/>
    <property type="match status" value="1"/>
</dbReference>
<keyword evidence="2" id="KW-0802">TPR repeat</keyword>
<dbReference type="AlphaFoldDB" id="A0A392NI64"/>
<comment type="caution">
    <text evidence="3">The sequence shown here is derived from an EMBL/GenBank/DDBJ whole genome shotgun (WGS) entry which is preliminary data.</text>
</comment>
<protein>
    <submittedName>
        <fullName evidence="3">Tetratricopeptide repeat protein 27</fullName>
    </submittedName>
</protein>
<evidence type="ECO:0000256" key="1">
    <source>
        <dbReference type="ARBA" id="ARBA00022737"/>
    </source>
</evidence>
<organism evidence="3 4">
    <name type="scientific">Trifolium medium</name>
    <dbReference type="NCBI Taxonomy" id="97028"/>
    <lineage>
        <taxon>Eukaryota</taxon>
        <taxon>Viridiplantae</taxon>
        <taxon>Streptophyta</taxon>
        <taxon>Embryophyta</taxon>
        <taxon>Tracheophyta</taxon>
        <taxon>Spermatophyta</taxon>
        <taxon>Magnoliopsida</taxon>
        <taxon>eudicotyledons</taxon>
        <taxon>Gunneridae</taxon>
        <taxon>Pentapetalae</taxon>
        <taxon>rosids</taxon>
        <taxon>fabids</taxon>
        <taxon>Fabales</taxon>
        <taxon>Fabaceae</taxon>
        <taxon>Papilionoideae</taxon>
        <taxon>50 kb inversion clade</taxon>
        <taxon>NPAAA clade</taxon>
        <taxon>Hologalegina</taxon>
        <taxon>IRL clade</taxon>
        <taxon>Trifolieae</taxon>
        <taxon>Trifolium</taxon>
    </lineage>
</organism>
<dbReference type="Proteomes" id="UP000265520">
    <property type="component" value="Unassembled WGS sequence"/>
</dbReference>
<evidence type="ECO:0000313" key="3">
    <source>
        <dbReference type="EMBL" id="MCH99151.1"/>
    </source>
</evidence>
<feature type="non-terminal residue" evidence="3">
    <location>
        <position position="1"/>
    </location>
</feature>
<reference evidence="3 4" key="1">
    <citation type="journal article" date="2018" name="Front. Plant Sci.">
        <title>Red Clover (Trifolium pratense) and Zigzag Clover (T. medium) - A Picture of Genomic Similarities and Differences.</title>
        <authorList>
            <person name="Dluhosova J."/>
            <person name="Istvanek J."/>
            <person name="Nedelnik J."/>
            <person name="Repkova J."/>
        </authorList>
    </citation>
    <scope>NUCLEOTIDE SEQUENCE [LARGE SCALE GENOMIC DNA]</scope>
    <source>
        <strain evidence="4">cv. 10/8</strain>
        <tissue evidence="3">Leaf</tissue>
    </source>
</reference>
<dbReference type="EMBL" id="LXQA010039523">
    <property type="protein sequence ID" value="MCH99151.1"/>
    <property type="molecule type" value="Genomic_DNA"/>
</dbReference>
<keyword evidence="1" id="KW-0677">Repeat</keyword>
<gene>
    <name evidence="3" type="ORF">A2U01_0020162</name>
</gene>
<name>A0A392NI64_9FABA</name>
<dbReference type="SUPFAM" id="SSF48452">
    <property type="entry name" value="TPR-like"/>
    <property type="match status" value="1"/>
</dbReference>
<accession>A0A392NI64</accession>